<dbReference type="Pfam" id="PF10164">
    <property type="entry name" value="BRI3"/>
    <property type="match status" value="1"/>
</dbReference>
<sequence length="174" mass="18187">MIMNDTKDSHLPTPGFPPPSYLPQGQTFAPQTGDGQPQMVTMNVAQVHHDMQQYPPGPTGGYPMTAGVTTSGGYPMTGGFTTTGGYPNATRGYPVAAPPMGMQPNMGMDVNNAAAVGAQYQSALLARCAQGNHEVTTSFGPCGIITAICLFPIGLICLFMDVQKKCSRCGVTLP</sequence>
<protein>
    <submittedName>
        <fullName evidence="2">Uncharacterized protein</fullName>
    </submittedName>
</protein>
<keyword evidence="1" id="KW-0812">Transmembrane</keyword>
<reference evidence="3" key="1">
    <citation type="journal article" date="2014" name="Proc. Natl. Acad. Sci. U.S.A.">
        <title>Extensive sampling of basidiomycete genomes demonstrates inadequacy of the white-rot/brown-rot paradigm for wood decay fungi.</title>
        <authorList>
            <person name="Riley R."/>
            <person name="Salamov A.A."/>
            <person name="Brown D.W."/>
            <person name="Nagy L.G."/>
            <person name="Floudas D."/>
            <person name="Held B.W."/>
            <person name="Levasseur A."/>
            <person name="Lombard V."/>
            <person name="Morin E."/>
            <person name="Otillar R."/>
            <person name="Lindquist E.A."/>
            <person name="Sun H."/>
            <person name="LaButti K.M."/>
            <person name="Schmutz J."/>
            <person name="Jabbour D."/>
            <person name="Luo H."/>
            <person name="Baker S.E."/>
            <person name="Pisabarro A.G."/>
            <person name="Walton J.D."/>
            <person name="Blanchette R.A."/>
            <person name="Henrissat B."/>
            <person name="Martin F."/>
            <person name="Cullen D."/>
            <person name="Hibbett D.S."/>
            <person name="Grigoriev I.V."/>
        </authorList>
    </citation>
    <scope>NUCLEOTIDE SEQUENCE [LARGE SCALE GENOMIC DNA]</scope>
    <source>
        <strain evidence="3">CBS 339.88</strain>
    </source>
</reference>
<accession>A0A067T4U8</accession>
<keyword evidence="3" id="KW-1185">Reference proteome</keyword>
<keyword evidence="1" id="KW-1133">Transmembrane helix</keyword>
<dbReference type="Proteomes" id="UP000027222">
    <property type="component" value="Unassembled WGS sequence"/>
</dbReference>
<evidence type="ECO:0000313" key="3">
    <source>
        <dbReference type="Proteomes" id="UP000027222"/>
    </source>
</evidence>
<keyword evidence="1" id="KW-0472">Membrane</keyword>
<proteinExistence type="predicted"/>
<dbReference type="HOGENOM" id="CLU_1540175_0_0_1"/>
<dbReference type="OrthoDB" id="2564984at2759"/>
<feature type="transmembrane region" description="Helical" evidence="1">
    <location>
        <begin position="138"/>
        <end position="159"/>
    </location>
</feature>
<dbReference type="InterPro" id="IPR019317">
    <property type="entry name" value="BRI3"/>
</dbReference>
<name>A0A067T4U8_GALM3</name>
<evidence type="ECO:0000313" key="2">
    <source>
        <dbReference type="EMBL" id="KDR74033.1"/>
    </source>
</evidence>
<evidence type="ECO:0000256" key="1">
    <source>
        <dbReference type="SAM" id="Phobius"/>
    </source>
</evidence>
<dbReference type="STRING" id="685588.A0A067T4U8"/>
<dbReference type="EMBL" id="KL142384">
    <property type="protein sequence ID" value="KDR74033.1"/>
    <property type="molecule type" value="Genomic_DNA"/>
</dbReference>
<gene>
    <name evidence="2" type="ORF">GALMADRAFT_157830</name>
</gene>
<dbReference type="PANTHER" id="PTHR13551">
    <property type="entry name" value="BRAIN PROTEIN I3"/>
    <property type="match status" value="1"/>
</dbReference>
<dbReference type="AlphaFoldDB" id="A0A067T4U8"/>
<organism evidence="2 3">
    <name type="scientific">Galerina marginata (strain CBS 339.88)</name>
    <dbReference type="NCBI Taxonomy" id="685588"/>
    <lineage>
        <taxon>Eukaryota</taxon>
        <taxon>Fungi</taxon>
        <taxon>Dikarya</taxon>
        <taxon>Basidiomycota</taxon>
        <taxon>Agaricomycotina</taxon>
        <taxon>Agaricomycetes</taxon>
        <taxon>Agaricomycetidae</taxon>
        <taxon>Agaricales</taxon>
        <taxon>Agaricineae</taxon>
        <taxon>Strophariaceae</taxon>
        <taxon>Galerina</taxon>
    </lineage>
</organism>